<feature type="compositionally biased region" description="Pro residues" evidence="1">
    <location>
        <begin position="1"/>
        <end position="10"/>
    </location>
</feature>
<evidence type="ECO:0000313" key="2">
    <source>
        <dbReference type="EMBL" id="OCT44388.1"/>
    </source>
</evidence>
<dbReference type="Proteomes" id="UP000094526">
    <property type="component" value="Unassembled WGS sequence"/>
</dbReference>
<comment type="caution">
    <text evidence="2">The sequence shown here is derived from an EMBL/GenBank/DDBJ whole genome shotgun (WGS) entry which is preliminary data.</text>
</comment>
<protein>
    <submittedName>
        <fullName evidence="2">Uncharacterized protein</fullName>
    </submittedName>
</protein>
<dbReference type="VEuPathDB" id="FungiDB:CLCR_06500"/>
<feature type="region of interest" description="Disordered" evidence="1">
    <location>
        <begin position="27"/>
        <end position="58"/>
    </location>
</feature>
<sequence length="72" mass="7655">MTLPTYPTPPSDQVAKQTAAGRMVPAGTISEEGLGMRRDDGANEQTSEEGHLKEIGRSESNCILHALSQALC</sequence>
<organism evidence="2 3">
    <name type="scientific">Cladophialophora carrionii</name>
    <dbReference type="NCBI Taxonomy" id="86049"/>
    <lineage>
        <taxon>Eukaryota</taxon>
        <taxon>Fungi</taxon>
        <taxon>Dikarya</taxon>
        <taxon>Ascomycota</taxon>
        <taxon>Pezizomycotina</taxon>
        <taxon>Eurotiomycetes</taxon>
        <taxon>Chaetothyriomycetidae</taxon>
        <taxon>Chaetothyriales</taxon>
        <taxon>Herpotrichiellaceae</taxon>
        <taxon>Cladophialophora</taxon>
    </lineage>
</organism>
<feature type="region of interest" description="Disordered" evidence="1">
    <location>
        <begin position="1"/>
        <end position="20"/>
    </location>
</feature>
<dbReference type="EMBL" id="LGRB01000020">
    <property type="protein sequence ID" value="OCT44388.1"/>
    <property type="molecule type" value="Genomic_DNA"/>
</dbReference>
<proteinExistence type="predicted"/>
<gene>
    <name evidence="2" type="ORF">CLCR_06500</name>
</gene>
<evidence type="ECO:0000313" key="3">
    <source>
        <dbReference type="Proteomes" id="UP000094526"/>
    </source>
</evidence>
<accession>A0A1C1C7E3</accession>
<keyword evidence="3" id="KW-1185">Reference proteome</keyword>
<reference evidence="3" key="1">
    <citation type="submission" date="2015-07" db="EMBL/GenBank/DDBJ databases">
        <authorList>
            <person name="Teixeira M.M."/>
            <person name="Souza R.C."/>
            <person name="Almeida L.G."/>
            <person name="Vicente V.A."/>
            <person name="de Hoog S."/>
            <person name="Bocca A.L."/>
            <person name="de Almeida S.R."/>
            <person name="Vasconcelos A.T."/>
            <person name="Felipe M.S."/>
        </authorList>
    </citation>
    <scope>NUCLEOTIDE SEQUENCE [LARGE SCALE GENOMIC DNA]</scope>
    <source>
        <strain evidence="3">KSF</strain>
    </source>
</reference>
<evidence type="ECO:0000256" key="1">
    <source>
        <dbReference type="SAM" id="MobiDB-lite"/>
    </source>
</evidence>
<dbReference type="AlphaFoldDB" id="A0A1C1C7E3"/>
<name>A0A1C1C7E3_9EURO</name>
<feature type="compositionally biased region" description="Basic and acidic residues" evidence="1">
    <location>
        <begin position="48"/>
        <end position="57"/>
    </location>
</feature>